<dbReference type="SMART" id="SM00710">
    <property type="entry name" value="PbH1"/>
    <property type="match status" value="11"/>
</dbReference>
<name>M0IJ07_9EURY</name>
<feature type="domain" description="Right handed beta helix" evidence="1">
    <location>
        <begin position="438"/>
        <end position="588"/>
    </location>
</feature>
<feature type="domain" description="Right handed beta helix" evidence="1">
    <location>
        <begin position="284"/>
        <end position="422"/>
    </location>
</feature>
<dbReference type="Gene3D" id="2.160.20.10">
    <property type="entry name" value="Single-stranded right-handed beta-helix, Pectin lyase-like"/>
    <property type="match status" value="2"/>
</dbReference>
<dbReference type="PATRIC" id="fig|662479.7.peg.662"/>
<dbReference type="InterPro" id="IPR006626">
    <property type="entry name" value="PbH1"/>
</dbReference>
<dbReference type="InterPro" id="IPR012334">
    <property type="entry name" value="Pectin_lyas_fold"/>
</dbReference>
<comment type="caution">
    <text evidence="2">The sequence shown here is derived from an EMBL/GenBank/DDBJ whole genome shotgun (WGS) entry which is preliminary data.</text>
</comment>
<gene>
    <name evidence="2" type="ORF">C440_03213</name>
</gene>
<protein>
    <recommendedName>
        <fullName evidence="1">Right handed beta helix domain-containing protein</fullName>
    </recommendedName>
</protein>
<sequence>MGETTGSQAEDATVEETFRGSLVQTDHLLTESRNVDVVIWKDDDGTIHADGGDEVIASDDDFSTVVQSAVATGVSKLAIDDGHYVATEQIELDSGTIVEGMGTQTTIEVAGNVAFSVSGERGYETRITADLEEGDDSVSVVDASQFDEGQLVLITSDRTTAYRNQPYGEIHQLSAVDGESDRLRVSEGGLLDFYRTSDDAVVHGLDAVSDVVVRDMEFIGSDQNAYRSGVTATYANRVFVENCKMHDLGYAGVAYISTVFSAVSNCEMYDIGYDGGGVGYGVSLVDAVRNIHVRNSVFHQLRNHGTTVGGNREDGLPRLITFQSNEYYRNDADVHVGGVVQFDGNRFVNANGSIISGAESTIVRDCEFRGLSSDAIKNRGDPEMLVVDGCHFRKIAGRGIDFYDNISTIDSLTISGCDFSNVDSNVFRFRIPDGHVVDNITITGNEMRSCGTNAVIIEELGASEITDLEFSNNRIDDVAGVALLASEVSGTVRVLGNAVSNTDGSYVVAVGGRRNLVSNNDFRTFTDRGLLVRGGGLVTGNTVVNGDNDAVLVYRTAGVVVAQNQFVNTSGADINEIDSTDCKFVGNDLASGLDSDGESNVVRENFGYQTAVSGTYTTSGDGTVRFEIPHELDGNAELAHVWAESADAAGAFYVSDKGADTVSVTYDSPPPRGSNNVTWGYEFKTYTD</sequence>
<keyword evidence="3" id="KW-1185">Reference proteome</keyword>
<proteinExistence type="predicted"/>
<dbReference type="AlphaFoldDB" id="M0IJ07"/>
<dbReference type="Proteomes" id="UP000011550">
    <property type="component" value="Unassembled WGS sequence"/>
</dbReference>
<evidence type="ECO:0000313" key="2">
    <source>
        <dbReference type="EMBL" id="ELZ96750.1"/>
    </source>
</evidence>
<evidence type="ECO:0000313" key="3">
    <source>
        <dbReference type="Proteomes" id="UP000011550"/>
    </source>
</evidence>
<accession>M0IJ07</accession>
<organism evidence="2 3">
    <name type="scientific">Haloferax mucosum ATCC BAA-1512</name>
    <dbReference type="NCBI Taxonomy" id="662479"/>
    <lineage>
        <taxon>Archaea</taxon>
        <taxon>Methanobacteriati</taxon>
        <taxon>Methanobacteriota</taxon>
        <taxon>Stenosarchaea group</taxon>
        <taxon>Halobacteria</taxon>
        <taxon>Halobacteriales</taxon>
        <taxon>Haloferacaceae</taxon>
        <taxon>Haloferax</taxon>
    </lineage>
</organism>
<evidence type="ECO:0000259" key="1">
    <source>
        <dbReference type="Pfam" id="PF13229"/>
    </source>
</evidence>
<dbReference type="SUPFAM" id="SSF51126">
    <property type="entry name" value="Pectin lyase-like"/>
    <property type="match status" value="2"/>
</dbReference>
<reference evidence="2 3" key="1">
    <citation type="journal article" date="2014" name="PLoS Genet.">
        <title>Phylogenetically driven sequencing of extremely halophilic archaea reveals strategies for static and dynamic osmo-response.</title>
        <authorList>
            <person name="Becker E.A."/>
            <person name="Seitzer P.M."/>
            <person name="Tritt A."/>
            <person name="Larsen D."/>
            <person name="Krusor M."/>
            <person name="Yao A.I."/>
            <person name="Wu D."/>
            <person name="Madern D."/>
            <person name="Eisen J.A."/>
            <person name="Darling A.E."/>
            <person name="Facciotti M.T."/>
        </authorList>
    </citation>
    <scope>NUCLEOTIDE SEQUENCE [LARGE SCALE GENOMIC DNA]</scope>
    <source>
        <strain evidence="2 3">ATCC BAA-1512</strain>
    </source>
</reference>
<dbReference type="InterPro" id="IPR039448">
    <property type="entry name" value="Beta_helix"/>
</dbReference>
<dbReference type="InterPro" id="IPR011050">
    <property type="entry name" value="Pectin_lyase_fold/virulence"/>
</dbReference>
<dbReference type="EMBL" id="AOLN01000006">
    <property type="protein sequence ID" value="ELZ96750.1"/>
    <property type="molecule type" value="Genomic_DNA"/>
</dbReference>
<dbReference type="Pfam" id="PF13229">
    <property type="entry name" value="Beta_helix"/>
    <property type="match status" value="2"/>
</dbReference>